<feature type="region of interest" description="Disordered" evidence="3">
    <location>
        <begin position="1"/>
        <end position="73"/>
    </location>
</feature>
<evidence type="ECO:0000256" key="1">
    <source>
        <dbReference type="ARBA" id="ARBA00022670"/>
    </source>
</evidence>
<sequence>MRPAAGRRAPGPRAGAQPGRRRGPLHRDSRDGAVPHHRPRLPRLGRLGLGADDLGDRGARRGHHLPRGGGGVQNLVVRGASSPAVAIPEDRPEGVGDVITLEGAGTVSTLRVTVSITHTYAGDLRVALLSPTGKRAVLHNRSGGEADDLHLDLTSEPPSLLAPLVGQPVAGLWRLTVSDNAARDTGTLDSWAIEIQTAT</sequence>
<dbReference type="AlphaFoldDB" id="A0A4P7UB53"/>
<dbReference type="EMBL" id="CP038462">
    <property type="protein sequence ID" value="QCC77186.1"/>
    <property type="molecule type" value="Genomic_DNA"/>
</dbReference>
<evidence type="ECO:0000256" key="2">
    <source>
        <dbReference type="ARBA" id="ARBA00022801"/>
    </source>
</evidence>
<protein>
    <recommendedName>
        <fullName evidence="4">P/Homo B domain-containing protein</fullName>
    </recommendedName>
</protein>
<feature type="domain" description="P/Homo B" evidence="4">
    <location>
        <begin position="70"/>
        <end position="199"/>
    </location>
</feature>
<keyword evidence="1" id="KW-0645">Protease</keyword>
<dbReference type="GO" id="GO:0004252">
    <property type="term" value="F:serine-type endopeptidase activity"/>
    <property type="evidence" value="ECO:0007669"/>
    <property type="project" value="InterPro"/>
</dbReference>
<dbReference type="PROSITE" id="PS51829">
    <property type="entry name" value="P_HOMO_B"/>
    <property type="match status" value="1"/>
</dbReference>
<proteinExistence type="predicted"/>
<dbReference type="Gene3D" id="2.60.120.260">
    <property type="entry name" value="Galactose-binding domain-like"/>
    <property type="match status" value="1"/>
</dbReference>
<evidence type="ECO:0000259" key="4">
    <source>
        <dbReference type="PROSITE" id="PS51829"/>
    </source>
</evidence>
<dbReference type="InterPro" id="IPR002884">
    <property type="entry name" value="P_dom"/>
</dbReference>
<dbReference type="InterPro" id="IPR008979">
    <property type="entry name" value="Galactose-bd-like_sf"/>
</dbReference>
<reference evidence="5 6" key="1">
    <citation type="journal article" date="2008" name="Int. J. Syst. Evol. Microbiol.">
        <title>Nocardioides daphniae sp. nov., isolated from Daphnia cucullata (Crustacea: Cladocera).</title>
        <authorList>
            <person name="Toth E.M."/>
            <person name="Keki Z."/>
            <person name="Homonnay Z.G."/>
            <person name="Borsodi A.K."/>
            <person name="Marialigeti K."/>
            <person name="Schumann P."/>
        </authorList>
    </citation>
    <scope>NUCLEOTIDE SEQUENCE [LARGE SCALE GENOMIC DNA]</scope>
    <source>
        <strain evidence="5 6">JCM 16608</strain>
    </source>
</reference>
<keyword evidence="2" id="KW-0378">Hydrolase</keyword>
<organism evidence="5 6">
    <name type="scientific">Nocardioides daphniae</name>
    <dbReference type="NCBI Taxonomy" id="402297"/>
    <lineage>
        <taxon>Bacteria</taxon>
        <taxon>Bacillati</taxon>
        <taxon>Actinomycetota</taxon>
        <taxon>Actinomycetes</taxon>
        <taxon>Propionibacteriales</taxon>
        <taxon>Nocardioidaceae</taxon>
        <taxon>Nocardioides</taxon>
    </lineage>
</organism>
<accession>A0A4P7UB53</accession>
<evidence type="ECO:0000256" key="3">
    <source>
        <dbReference type="SAM" id="MobiDB-lite"/>
    </source>
</evidence>
<feature type="compositionally biased region" description="Low complexity" evidence="3">
    <location>
        <begin position="1"/>
        <end position="18"/>
    </location>
</feature>
<name>A0A4P7UB53_9ACTN</name>
<dbReference type="SUPFAM" id="SSF49785">
    <property type="entry name" value="Galactose-binding domain-like"/>
    <property type="match status" value="1"/>
</dbReference>
<evidence type="ECO:0000313" key="6">
    <source>
        <dbReference type="Proteomes" id="UP000297025"/>
    </source>
</evidence>
<dbReference type="GO" id="GO:0006508">
    <property type="term" value="P:proteolysis"/>
    <property type="evidence" value="ECO:0007669"/>
    <property type="project" value="UniProtKB-KW"/>
</dbReference>
<dbReference type="KEGG" id="ndp:E2C04_08155"/>
<dbReference type="Pfam" id="PF01483">
    <property type="entry name" value="P_proprotein"/>
    <property type="match status" value="1"/>
</dbReference>
<dbReference type="Proteomes" id="UP000297025">
    <property type="component" value="Chromosome"/>
</dbReference>
<feature type="compositionally biased region" description="Basic and acidic residues" evidence="3">
    <location>
        <begin position="25"/>
        <end position="34"/>
    </location>
</feature>
<evidence type="ECO:0000313" key="5">
    <source>
        <dbReference type="EMBL" id="QCC77186.1"/>
    </source>
</evidence>
<gene>
    <name evidence="5" type="ORF">E2C04_08155</name>
</gene>